<keyword evidence="2" id="KW-1185">Reference proteome</keyword>
<dbReference type="AlphaFoldDB" id="A0AAJ0C5X6"/>
<reference evidence="1" key="1">
    <citation type="submission" date="2023-06" db="EMBL/GenBank/DDBJ databases">
        <title>Genome-scale phylogeny and comparative genomics of the fungal order Sordariales.</title>
        <authorList>
            <consortium name="Lawrence Berkeley National Laboratory"/>
            <person name="Hensen N."/>
            <person name="Bonometti L."/>
            <person name="Westerberg I."/>
            <person name="Brannstrom I.O."/>
            <person name="Guillou S."/>
            <person name="Cros-Aarteil S."/>
            <person name="Calhoun S."/>
            <person name="Haridas S."/>
            <person name="Kuo A."/>
            <person name="Mondo S."/>
            <person name="Pangilinan J."/>
            <person name="Riley R."/>
            <person name="Labutti K."/>
            <person name="Andreopoulos B."/>
            <person name="Lipzen A."/>
            <person name="Chen C."/>
            <person name="Yanf M."/>
            <person name="Daum C."/>
            <person name="Ng V."/>
            <person name="Clum A."/>
            <person name="Steindorff A."/>
            <person name="Ohm R."/>
            <person name="Martin F."/>
            <person name="Silar P."/>
            <person name="Natvig D."/>
            <person name="Lalanne C."/>
            <person name="Gautier V."/>
            <person name="Ament-Velasquez S.L."/>
            <person name="Kruys A."/>
            <person name="Hutchinson M.I."/>
            <person name="Powell A.J."/>
            <person name="Barry K."/>
            <person name="Miller A.N."/>
            <person name="Grigoriev I.V."/>
            <person name="Debuchy R."/>
            <person name="Gladieux P."/>
            <person name="Thoren M.H."/>
            <person name="Johannesson H."/>
        </authorList>
    </citation>
    <scope>NUCLEOTIDE SEQUENCE</scope>
    <source>
        <strain evidence="1">8032-3</strain>
    </source>
</reference>
<dbReference type="EMBL" id="MU838999">
    <property type="protein sequence ID" value="KAK1770768.1"/>
    <property type="molecule type" value="Genomic_DNA"/>
</dbReference>
<organism evidence="1 2">
    <name type="scientific">Phialemonium atrogriseum</name>
    <dbReference type="NCBI Taxonomy" id="1093897"/>
    <lineage>
        <taxon>Eukaryota</taxon>
        <taxon>Fungi</taxon>
        <taxon>Dikarya</taxon>
        <taxon>Ascomycota</taxon>
        <taxon>Pezizomycotina</taxon>
        <taxon>Sordariomycetes</taxon>
        <taxon>Sordariomycetidae</taxon>
        <taxon>Cephalothecales</taxon>
        <taxon>Cephalothecaceae</taxon>
        <taxon>Phialemonium</taxon>
    </lineage>
</organism>
<evidence type="ECO:0000313" key="1">
    <source>
        <dbReference type="EMBL" id="KAK1770768.1"/>
    </source>
</evidence>
<accession>A0AAJ0C5X6</accession>
<dbReference type="RefSeq" id="XP_060286981.1">
    <property type="nucleotide sequence ID" value="XM_060426841.1"/>
</dbReference>
<gene>
    <name evidence="1" type="ORF">QBC33DRAFT_525683</name>
</gene>
<dbReference type="Proteomes" id="UP001244011">
    <property type="component" value="Unassembled WGS sequence"/>
</dbReference>
<proteinExistence type="predicted"/>
<dbReference type="GeneID" id="85310028"/>
<evidence type="ECO:0000313" key="2">
    <source>
        <dbReference type="Proteomes" id="UP001244011"/>
    </source>
</evidence>
<name>A0AAJ0C5X6_9PEZI</name>
<comment type="caution">
    <text evidence="1">The sequence shown here is derived from an EMBL/GenBank/DDBJ whole genome shotgun (WGS) entry which is preliminary data.</text>
</comment>
<protein>
    <submittedName>
        <fullName evidence="1">Uncharacterized protein</fullName>
    </submittedName>
</protein>
<sequence>MTWGQPWMDMPGKADGKAVRIAIDEIGIVTSLCTKFQESGIQCPVLTMFETRPTKIRHGFSLWRSEKRLLIPCEFAETGVRGEELISLNLDMRDIKSIGASTQHAQDFRAKVKSLLSDLRNLSEARAAENPIDISVGNQNLFASTATQTAPSQPGDLTAYHKQPCRIVAPPRQCPGVSGKVGCCSAVPPTSTRHVLPNYRR</sequence>